<evidence type="ECO:0000313" key="3">
    <source>
        <dbReference type="EMBL" id="KIX07976.1"/>
    </source>
</evidence>
<feature type="compositionally biased region" description="Acidic residues" evidence="1">
    <location>
        <begin position="151"/>
        <end position="170"/>
    </location>
</feature>
<dbReference type="GO" id="GO:0016706">
    <property type="term" value="F:2-oxoglutarate-dependent dioxygenase activity"/>
    <property type="evidence" value="ECO:0007669"/>
    <property type="project" value="InterPro"/>
</dbReference>
<dbReference type="AlphaFoldDB" id="A0A0D2IXC0"/>
<reference evidence="3 4" key="1">
    <citation type="submission" date="2015-01" db="EMBL/GenBank/DDBJ databases">
        <title>The Genome Sequence of Rhinocladiella mackenzie CBS 650.93.</title>
        <authorList>
            <consortium name="The Broad Institute Genomics Platform"/>
            <person name="Cuomo C."/>
            <person name="de Hoog S."/>
            <person name="Gorbushina A."/>
            <person name="Stielow B."/>
            <person name="Teixiera M."/>
            <person name="Abouelleil A."/>
            <person name="Chapman S.B."/>
            <person name="Priest M."/>
            <person name="Young S.K."/>
            <person name="Wortman J."/>
            <person name="Nusbaum C."/>
            <person name="Birren B."/>
        </authorList>
    </citation>
    <scope>NUCLEOTIDE SEQUENCE [LARGE SCALE GENOMIC DNA]</scope>
    <source>
        <strain evidence="3 4">CBS 650.93</strain>
    </source>
</reference>
<feature type="compositionally biased region" description="Polar residues" evidence="1">
    <location>
        <begin position="62"/>
        <end position="77"/>
    </location>
</feature>
<dbReference type="EMBL" id="KN847476">
    <property type="protein sequence ID" value="KIX07976.1"/>
    <property type="molecule type" value="Genomic_DNA"/>
</dbReference>
<dbReference type="HOGENOM" id="CLU_1571501_0_0_1"/>
<dbReference type="GO" id="GO:0031418">
    <property type="term" value="F:L-ascorbic acid binding"/>
    <property type="evidence" value="ECO:0007669"/>
    <property type="project" value="InterPro"/>
</dbReference>
<organism evidence="3 4">
    <name type="scientific">Rhinocladiella mackenziei CBS 650.93</name>
    <dbReference type="NCBI Taxonomy" id="1442369"/>
    <lineage>
        <taxon>Eukaryota</taxon>
        <taxon>Fungi</taxon>
        <taxon>Dikarya</taxon>
        <taxon>Ascomycota</taxon>
        <taxon>Pezizomycotina</taxon>
        <taxon>Eurotiomycetes</taxon>
        <taxon>Chaetothyriomycetidae</taxon>
        <taxon>Chaetothyriales</taxon>
        <taxon>Herpotrichiellaceae</taxon>
        <taxon>Rhinocladiella</taxon>
    </lineage>
</organism>
<dbReference type="VEuPathDB" id="FungiDB:Z518_02630"/>
<proteinExistence type="predicted"/>
<feature type="region of interest" description="Disordered" evidence="1">
    <location>
        <begin position="58"/>
        <end position="170"/>
    </location>
</feature>
<feature type="compositionally biased region" description="Basic and acidic residues" evidence="1">
    <location>
        <begin position="125"/>
        <end position="136"/>
    </location>
</feature>
<dbReference type="Proteomes" id="UP000053617">
    <property type="component" value="Unassembled WGS sequence"/>
</dbReference>
<gene>
    <name evidence="3" type="ORF">Z518_02630</name>
</gene>
<keyword evidence="4" id="KW-1185">Reference proteome</keyword>
<name>A0A0D2IXC0_9EURO</name>
<evidence type="ECO:0000256" key="1">
    <source>
        <dbReference type="SAM" id="MobiDB-lite"/>
    </source>
</evidence>
<accession>A0A0D2IXC0</accession>
<evidence type="ECO:0000259" key="2">
    <source>
        <dbReference type="Pfam" id="PF10637"/>
    </source>
</evidence>
<evidence type="ECO:0000313" key="4">
    <source>
        <dbReference type="Proteomes" id="UP000053617"/>
    </source>
</evidence>
<dbReference type="GeneID" id="25290701"/>
<dbReference type="RefSeq" id="XP_013275112.1">
    <property type="nucleotide sequence ID" value="XM_013419658.1"/>
</dbReference>
<dbReference type="Pfam" id="PF10637">
    <property type="entry name" value="Ofd1_CTDD"/>
    <property type="match status" value="1"/>
</dbReference>
<dbReference type="InterPro" id="IPR043044">
    <property type="entry name" value="TPA1/Ofd1_C"/>
</dbReference>
<sequence length="170" mass="18760">MVTALESLGQRRMHILSIGALHVRLTRTALVTDLSTKGPIRQNAIARRFRRGRDYALANPYQGDQPQLEFTISTTPSEGWESKDGNQDDEADEAGDIKHGDGIVPSHGLGDDDLSNSNTTKGKGKPREPDRVHVDNPAEIEFGGEEPYMAGDDDEDEEEDEEDQDEVEGE</sequence>
<dbReference type="STRING" id="1442369.A0A0D2IXC0"/>
<dbReference type="GO" id="GO:0005506">
    <property type="term" value="F:iron ion binding"/>
    <property type="evidence" value="ECO:0007669"/>
    <property type="project" value="InterPro"/>
</dbReference>
<dbReference type="OrthoDB" id="430522at2759"/>
<feature type="domain" description="Oxoglutarate/iron-dependent oxygenase C-terminal degradation" evidence="2">
    <location>
        <begin position="32"/>
        <end position="157"/>
    </location>
</feature>
<dbReference type="Gene3D" id="3.60.130.20">
    <property type="entry name" value="Oxoglutarate/iron-dependent oxygenase, C-terminal degradation domain"/>
    <property type="match status" value="1"/>
</dbReference>
<protein>
    <recommendedName>
        <fullName evidence="2">Oxoglutarate/iron-dependent oxygenase C-terminal degradation domain-containing protein</fullName>
    </recommendedName>
</protein>
<dbReference type="InterPro" id="IPR019601">
    <property type="entry name" value="Oxoglutarate/Fe-dep_Oase_C"/>
</dbReference>